<dbReference type="EMBL" id="CP042806">
    <property type="protein sequence ID" value="QEE30556.1"/>
    <property type="molecule type" value="Genomic_DNA"/>
</dbReference>
<evidence type="ECO:0000256" key="1">
    <source>
        <dbReference type="SAM" id="SignalP"/>
    </source>
</evidence>
<organism evidence="2 3">
    <name type="scientific">Terriglobus albidus</name>
    <dbReference type="NCBI Taxonomy" id="1592106"/>
    <lineage>
        <taxon>Bacteria</taxon>
        <taxon>Pseudomonadati</taxon>
        <taxon>Acidobacteriota</taxon>
        <taxon>Terriglobia</taxon>
        <taxon>Terriglobales</taxon>
        <taxon>Acidobacteriaceae</taxon>
        <taxon>Terriglobus</taxon>
    </lineage>
</organism>
<accession>A0A5B9EKF0</accession>
<reference evidence="2 3" key="1">
    <citation type="submission" date="2019-08" db="EMBL/GenBank/DDBJ databases">
        <title>Complete genome sequence of Terriglobus albidus strain ORNL.</title>
        <authorList>
            <person name="Podar M."/>
        </authorList>
    </citation>
    <scope>NUCLEOTIDE SEQUENCE [LARGE SCALE GENOMIC DNA]</scope>
    <source>
        <strain evidence="2 3">ORNL</strain>
    </source>
</reference>
<proteinExistence type="predicted"/>
<sequence length="372" mass="41129">MRIRCLRLIVPALFAVTLAHAEGAKDAKDITPTDWNRFTAAQYLDAREQWWMDWPKAQRDHGTACVSCHTALPYAIGRAALHASSEPAPLSPQEQKMLGFVVKRVTLWQEVKPFYLTEERGPRKSEESRGSEAVLNALILTRYDEPTGQLRQITKDALKNMSALQIKTGDEAGSWEWINFKGAPWESDESHYWGATLGAVTYSSAPASYRNQPDVKANIALLREYLAKEYDKQPLMNRVSALWASAKIPGLLTTRQREALMKDIASHQQADGGWGTATLGSWKRKDGTELDMASDGYATALVVYSMYEAGVPAGNKLIQAGRKWLVANQAADGHWNATSVNKQREATADPAKFMSDAATAYATLALTAIPAR</sequence>
<dbReference type="RefSeq" id="WP_147649868.1">
    <property type="nucleotide sequence ID" value="NZ_CP042806.1"/>
</dbReference>
<name>A0A5B9EKF0_9BACT</name>
<evidence type="ECO:0000313" key="2">
    <source>
        <dbReference type="EMBL" id="QEE30556.1"/>
    </source>
</evidence>
<dbReference type="OrthoDB" id="108680at2"/>
<keyword evidence="1" id="KW-0732">Signal</keyword>
<evidence type="ECO:0000313" key="3">
    <source>
        <dbReference type="Proteomes" id="UP000321820"/>
    </source>
</evidence>
<keyword evidence="3" id="KW-1185">Reference proteome</keyword>
<dbReference type="InterPro" id="IPR008930">
    <property type="entry name" value="Terpenoid_cyclase/PrenylTrfase"/>
</dbReference>
<feature type="signal peptide" evidence="1">
    <location>
        <begin position="1"/>
        <end position="21"/>
    </location>
</feature>
<dbReference type="SUPFAM" id="SSF48239">
    <property type="entry name" value="Terpenoid cyclases/Protein prenyltransferases"/>
    <property type="match status" value="1"/>
</dbReference>
<evidence type="ECO:0008006" key="4">
    <source>
        <dbReference type="Google" id="ProtNLM"/>
    </source>
</evidence>
<dbReference type="AlphaFoldDB" id="A0A5B9EKF0"/>
<dbReference type="Gene3D" id="1.50.10.20">
    <property type="match status" value="1"/>
</dbReference>
<dbReference type="KEGG" id="talb:FTW19_22740"/>
<gene>
    <name evidence="2" type="ORF">FTW19_22740</name>
</gene>
<feature type="chain" id="PRO_5022731784" description="Squalene cyclase C-terminal domain-containing protein" evidence="1">
    <location>
        <begin position="22"/>
        <end position="372"/>
    </location>
</feature>
<dbReference type="Proteomes" id="UP000321820">
    <property type="component" value="Chromosome"/>
</dbReference>
<protein>
    <recommendedName>
        <fullName evidence="4">Squalene cyclase C-terminal domain-containing protein</fullName>
    </recommendedName>
</protein>